<comment type="subcellular location">
    <subcellularLocation>
        <location evidence="1">Cell inner membrane</location>
        <topology evidence="1">Multi-pass membrane protein</topology>
    </subcellularLocation>
</comment>
<dbReference type="GO" id="GO:0042910">
    <property type="term" value="F:xenobiotic transmembrane transporter activity"/>
    <property type="evidence" value="ECO:0007669"/>
    <property type="project" value="InterPro"/>
</dbReference>
<dbReference type="Proteomes" id="UP000184191">
    <property type="component" value="Unassembled WGS sequence"/>
</dbReference>
<reference evidence="9" key="1">
    <citation type="submission" date="2016-11" db="EMBL/GenBank/DDBJ databases">
        <authorList>
            <person name="Varghese N."/>
            <person name="Submissions S."/>
        </authorList>
    </citation>
    <scope>NUCLEOTIDE SEQUENCE [LARGE SCALE GENOMIC DNA]</scope>
    <source>
        <strain evidence="9">DSM 29327</strain>
    </source>
</reference>
<feature type="transmembrane region" description="Helical" evidence="7">
    <location>
        <begin position="20"/>
        <end position="48"/>
    </location>
</feature>
<feature type="transmembrane region" description="Helical" evidence="7">
    <location>
        <begin position="352"/>
        <end position="377"/>
    </location>
</feature>
<dbReference type="PANTHER" id="PTHR43549">
    <property type="entry name" value="MULTIDRUG RESISTANCE PROTEIN YPNP-RELATED"/>
    <property type="match status" value="1"/>
</dbReference>
<sequence length="472" mass="50810">MTAKKNAVFTTGSIMRHVSVSSFTASIGLMAIYAVDLIDLIFISMLGYEEMAAAAGYASALMFFTSAINIGLSVAAGVLVSRSIGEDDEQEAREYATSTAMFVVFTGLAIPFVLLLNIQFFVGLLGATGEVAELAATYLWIVVPFTWVSGLSMVAVTALRCYGENRLAMYPSLLGAVTNAVLDPILIFGLDMGLQGAAWATVAARFVTLGFAFYPALRRHKAFVYPRARLLWRDFQTVSHFAVRAVLATVATPIGTAIVTREMSKFGPEAVAGMAVIGRMTPVAFSVIWALSGTIGPIIGQNFGAGNMDRVKRAYVDALKFVAIYVMSITMLLLVFRGQIAELFGAENLTKSLIFLYCFPVALSSFFSGAIFVASASFNTLGRPSYSTWLGWGQNTLGTWPFVVTGGMLMGAHGVLIGQALGSVVFASIAIWMGWRLINNPPQDNILHRHHHPLFGHGSLIAYTLNKHAGDK</sequence>
<proteinExistence type="predicted"/>
<feature type="transmembrane region" description="Helical" evidence="7">
    <location>
        <begin position="280"/>
        <end position="300"/>
    </location>
</feature>
<evidence type="ECO:0000256" key="5">
    <source>
        <dbReference type="ARBA" id="ARBA00022989"/>
    </source>
</evidence>
<evidence type="ECO:0000256" key="6">
    <source>
        <dbReference type="ARBA" id="ARBA00023136"/>
    </source>
</evidence>
<dbReference type="InterPro" id="IPR048279">
    <property type="entry name" value="MdtK-like"/>
</dbReference>
<dbReference type="PIRSF" id="PIRSF006603">
    <property type="entry name" value="DinF"/>
    <property type="match status" value="1"/>
</dbReference>
<evidence type="ECO:0000256" key="7">
    <source>
        <dbReference type="SAM" id="Phobius"/>
    </source>
</evidence>
<dbReference type="InterPro" id="IPR002528">
    <property type="entry name" value="MATE_fam"/>
</dbReference>
<evidence type="ECO:0000256" key="4">
    <source>
        <dbReference type="ARBA" id="ARBA00022692"/>
    </source>
</evidence>
<protein>
    <submittedName>
        <fullName evidence="8">Putative efflux protein, MATE family</fullName>
    </submittedName>
</protein>
<evidence type="ECO:0000256" key="2">
    <source>
        <dbReference type="ARBA" id="ARBA00022448"/>
    </source>
</evidence>
<accession>A0A1M7AC93</accession>
<keyword evidence="4 7" id="KW-0812">Transmembrane</keyword>
<feature type="transmembrane region" description="Helical" evidence="7">
    <location>
        <begin position="54"/>
        <end position="80"/>
    </location>
</feature>
<evidence type="ECO:0000313" key="8">
    <source>
        <dbReference type="EMBL" id="SHL40302.1"/>
    </source>
</evidence>
<dbReference type="InterPro" id="IPR052031">
    <property type="entry name" value="Membrane_Transporter-Flippase"/>
</dbReference>
<feature type="transmembrane region" description="Helical" evidence="7">
    <location>
        <begin position="321"/>
        <end position="340"/>
    </location>
</feature>
<feature type="transmembrane region" description="Helical" evidence="7">
    <location>
        <begin position="196"/>
        <end position="217"/>
    </location>
</feature>
<dbReference type="PANTHER" id="PTHR43549:SF3">
    <property type="entry name" value="MULTIDRUG RESISTANCE PROTEIN YPNP-RELATED"/>
    <property type="match status" value="1"/>
</dbReference>
<dbReference type="STRING" id="1054996.SAMN05444414_1136"/>
<feature type="transmembrane region" description="Helical" evidence="7">
    <location>
        <begin position="238"/>
        <end position="260"/>
    </location>
</feature>
<dbReference type="EMBL" id="FRBN01000013">
    <property type="protein sequence ID" value="SHL40302.1"/>
    <property type="molecule type" value="Genomic_DNA"/>
</dbReference>
<keyword evidence="6 7" id="KW-0472">Membrane</keyword>
<dbReference type="NCBIfam" id="TIGR00797">
    <property type="entry name" value="matE"/>
    <property type="match status" value="1"/>
</dbReference>
<feature type="transmembrane region" description="Helical" evidence="7">
    <location>
        <begin position="416"/>
        <end position="435"/>
    </location>
</feature>
<dbReference type="Pfam" id="PF01554">
    <property type="entry name" value="MatE"/>
    <property type="match status" value="2"/>
</dbReference>
<feature type="transmembrane region" description="Helical" evidence="7">
    <location>
        <begin position="101"/>
        <end position="126"/>
    </location>
</feature>
<feature type="transmembrane region" description="Helical" evidence="7">
    <location>
        <begin position="389"/>
        <end position="410"/>
    </location>
</feature>
<feature type="transmembrane region" description="Helical" evidence="7">
    <location>
        <begin position="138"/>
        <end position="159"/>
    </location>
</feature>
<feature type="transmembrane region" description="Helical" evidence="7">
    <location>
        <begin position="171"/>
        <end position="190"/>
    </location>
</feature>
<dbReference type="AlphaFoldDB" id="A0A1M7AC93"/>
<gene>
    <name evidence="8" type="ORF">SAMN05444414_1136</name>
</gene>
<evidence type="ECO:0000256" key="3">
    <source>
        <dbReference type="ARBA" id="ARBA00022475"/>
    </source>
</evidence>
<organism evidence="8 9">
    <name type="scientific">Roseovarius marisflavi</name>
    <dbReference type="NCBI Taxonomy" id="1054996"/>
    <lineage>
        <taxon>Bacteria</taxon>
        <taxon>Pseudomonadati</taxon>
        <taxon>Pseudomonadota</taxon>
        <taxon>Alphaproteobacteria</taxon>
        <taxon>Rhodobacterales</taxon>
        <taxon>Roseobacteraceae</taxon>
        <taxon>Roseovarius</taxon>
    </lineage>
</organism>
<dbReference type="GO" id="GO:0015297">
    <property type="term" value="F:antiporter activity"/>
    <property type="evidence" value="ECO:0007669"/>
    <property type="project" value="InterPro"/>
</dbReference>
<keyword evidence="9" id="KW-1185">Reference proteome</keyword>
<name>A0A1M7AC93_9RHOB</name>
<keyword evidence="5 7" id="KW-1133">Transmembrane helix</keyword>
<dbReference type="RefSeq" id="WP_073198371.1">
    <property type="nucleotide sequence ID" value="NZ_FRBN01000013.1"/>
</dbReference>
<keyword evidence="3" id="KW-1003">Cell membrane</keyword>
<keyword evidence="2" id="KW-0813">Transport</keyword>
<dbReference type="OrthoDB" id="9806302at2"/>
<evidence type="ECO:0000313" key="9">
    <source>
        <dbReference type="Proteomes" id="UP000184191"/>
    </source>
</evidence>
<dbReference type="GO" id="GO:0005886">
    <property type="term" value="C:plasma membrane"/>
    <property type="evidence" value="ECO:0007669"/>
    <property type="project" value="UniProtKB-SubCell"/>
</dbReference>
<evidence type="ECO:0000256" key="1">
    <source>
        <dbReference type="ARBA" id="ARBA00004429"/>
    </source>
</evidence>